<keyword evidence="4 7" id="KW-0067">ATP-binding</keyword>
<evidence type="ECO:0000256" key="5">
    <source>
        <dbReference type="ARBA" id="ARBA00038437"/>
    </source>
</evidence>
<dbReference type="GO" id="GO:0003676">
    <property type="term" value="F:nucleic acid binding"/>
    <property type="evidence" value="ECO:0007669"/>
    <property type="project" value="InterPro"/>
</dbReference>
<dbReference type="CDD" id="cd00268">
    <property type="entry name" value="DEADc"/>
    <property type="match status" value="1"/>
</dbReference>
<name>E1IGS7_9CHLR</name>
<dbReference type="InterPro" id="IPR014014">
    <property type="entry name" value="RNA_helicase_DEAD_Q_motif"/>
</dbReference>
<feature type="compositionally biased region" description="Basic and acidic residues" evidence="8">
    <location>
        <begin position="411"/>
        <end position="422"/>
    </location>
</feature>
<dbReference type="Pfam" id="PF00270">
    <property type="entry name" value="DEAD"/>
    <property type="match status" value="1"/>
</dbReference>
<evidence type="ECO:0000259" key="11">
    <source>
        <dbReference type="PROSITE" id="PS51195"/>
    </source>
</evidence>
<dbReference type="InterPro" id="IPR011545">
    <property type="entry name" value="DEAD/DEAH_box_helicase_dom"/>
</dbReference>
<dbReference type="InterPro" id="IPR001650">
    <property type="entry name" value="Helicase_C-like"/>
</dbReference>
<protein>
    <submittedName>
        <fullName evidence="12">DEAD/DEAH box helicase domain protein</fullName>
    </submittedName>
</protein>
<keyword evidence="2 7" id="KW-0378">Hydrolase</keyword>
<dbReference type="SMART" id="SM00490">
    <property type="entry name" value="HELICc"/>
    <property type="match status" value="1"/>
</dbReference>
<feature type="region of interest" description="Disordered" evidence="8">
    <location>
        <begin position="376"/>
        <end position="422"/>
    </location>
</feature>
<feature type="domain" description="Helicase ATP-binding" evidence="9">
    <location>
        <begin position="32"/>
        <end position="203"/>
    </location>
</feature>
<dbReference type="InterPro" id="IPR044742">
    <property type="entry name" value="DEAD/DEAH_RhlB"/>
</dbReference>
<dbReference type="EMBL" id="ADVR01000111">
    <property type="protein sequence ID" value="EFO79603.1"/>
    <property type="molecule type" value="Genomic_DNA"/>
</dbReference>
<dbReference type="PROSITE" id="PS51194">
    <property type="entry name" value="HELICASE_CTER"/>
    <property type="match status" value="1"/>
</dbReference>
<dbReference type="OrthoDB" id="9805696at2"/>
<evidence type="ECO:0000256" key="1">
    <source>
        <dbReference type="ARBA" id="ARBA00022741"/>
    </source>
</evidence>
<evidence type="ECO:0000259" key="10">
    <source>
        <dbReference type="PROSITE" id="PS51194"/>
    </source>
</evidence>
<dbReference type="GO" id="GO:0016787">
    <property type="term" value="F:hydrolase activity"/>
    <property type="evidence" value="ECO:0007669"/>
    <property type="project" value="UniProtKB-KW"/>
</dbReference>
<dbReference type="Pfam" id="PF00271">
    <property type="entry name" value="Helicase_C"/>
    <property type="match status" value="1"/>
</dbReference>
<sequence>MNFADFALHPALMQNVSAQGFTQPTPIQAQTIPLALSGQNLIGLAQTGTGKTAAFVLPILQRLLQNRQRGTQALIVTPTRELAEQINDTIRVLAHGTGLRSAPIYGGVGMEPQERALRAGVEIVVACPGRLIDHLGRGSARLDGVQMLVLDEADRMLDMGFLPAIQRILSALPTRRQTMLFSATLPAELQQLAATTAPHAKLVQIGLVRPAHTITHAIYPVPPHRKTALLLDLLHKANSGSVLVFTRTKHRANRLLQQIAREGHSAAVLHSNKSQNQRQLALDGFRDGRFRILVATDIAARGLDVERISHVINYDIPDTPDAYIHRIGRTGRATRSGDAFTLVTPEDASQVRQIERAIGAPLERRQLAGFDYNAQVPAVNLDERPPRPPRHENRNAPRTSVPPRSSAGNAPRRDQRPARRPV</sequence>
<dbReference type="HOGENOM" id="CLU_003041_28_3_0"/>
<keyword evidence="1 7" id="KW-0547">Nucleotide-binding</keyword>
<dbReference type="STRING" id="765420.OSCT_2528"/>
<evidence type="ECO:0000256" key="2">
    <source>
        <dbReference type="ARBA" id="ARBA00022801"/>
    </source>
</evidence>
<gene>
    <name evidence="12" type="ORF">OSCT_2528</name>
</gene>
<keyword evidence="13" id="KW-1185">Reference proteome</keyword>
<dbReference type="InterPro" id="IPR027417">
    <property type="entry name" value="P-loop_NTPase"/>
</dbReference>
<dbReference type="GO" id="GO:0005829">
    <property type="term" value="C:cytosol"/>
    <property type="evidence" value="ECO:0007669"/>
    <property type="project" value="TreeGrafter"/>
</dbReference>
<dbReference type="PROSITE" id="PS51192">
    <property type="entry name" value="HELICASE_ATP_BIND_1"/>
    <property type="match status" value="1"/>
</dbReference>
<feature type="short sequence motif" description="Q motif" evidence="6">
    <location>
        <begin position="1"/>
        <end position="29"/>
    </location>
</feature>
<dbReference type="CDD" id="cd18787">
    <property type="entry name" value="SF2_C_DEAD"/>
    <property type="match status" value="1"/>
</dbReference>
<comment type="caution">
    <text evidence="12">The sequence shown here is derived from an EMBL/GenBank/DDBJ whole genome shotgun (WGS) entry which is preliminary data.</text>
</comment>
<dbReference type="AlphaFoldDB" id="E1IGS7"/>
<evidence type="ECO:0000256" key="6">
    <source>
        <dbReference type="PROSITE-ProRule" id="PRU00552"/>
    </source>
</evidence>
<comment type="similarity">
    <text evidence="5 7">Belongs to the DEAD box helicase family.</text>
</comment>
<dbReference type="GO" id="GO:0005524">
    <property type="term" value="F:ATP binding"/>
    <property type="evidence" value="ECO:0007669"/>
    <property type="project" value="UniProtKB-KW"/>
</dbReference>
<dbReference type="PROSITE" id="PS00039">
    <property type="entry name" value="DEAD_ATP_HELICASE"/>
    <property type="match status" value="1"/>
</dbReference>
<dbReference type="PANTHER" id="PTHR47959">
    <property type="entry name" value="ATP-DEPENDENT RNA HELICASE RHLE-RELATED"/>
    <property type="match status" value="1"/>
</dbReference>
<dbReference type="SMART" id="SM00487">
    <property type="entry name" value="DEXDc"/>
    <property type="match status" value="1"/>
</dbReference>
<dbReference type="GO" id="GO:0003724">
    <property type="term" value="F:RNA helicase activity"/>
    <property type="evidence" value="ECO:0007669"/>
    <property type="project" value="InterPro"/>
</dbReference>
<evidence type="ECO:0000256" key="7">
    <source>
        <dbReference type="RuleBase" id="RU000492"/>
    </source>
</evidence>
<keyword evidence="3 7" id="KW-0347">Helicase</keyword>
<organism evidence="12 13">
    <name type="scientific">Oscillochloris trichoides DG-6</name>
    <dbReference type="NCBI Taxonomy" id="765420"/>
    <lineage>
        <taxon>Bacteria</taxon>
        <taxon>Bacillati</taxon>
        <taxon>Chloroflexota</taxon>
        <taxon>Chloroflexia</taxon>
        <taxon>Chloroflexales</taxon>
        <taxon>Chloroflexineae</taxon>
        <taxon>Oscillochloridaceae</taxon>
        <taxon>Oscillochloris</taxon>
    </lineage>
</organism>
<feature type="compositionally biased region" description="Basic and acidic residues" evidence="8">
    <location>
        <begin position="381"/>
        <end position="395"/>
    </location>
</feature>
<dbReference type="Proteomes" id="UP000054010">
    <property type="component" value="Unassembled WGS sequence"/>
</dbReference>
<reference evidence="12 13" key="1">
    <citation type="journal article" date="2011" name="J. Bacteriol.">
        <title>Draft genome sequence of the anoxygenic filamentous phototrophic bacterium Oscillochloris trichoides subsp. DG-6.</title>
        <authorList>
            <person name="Kuznetsov B.B."/>
            <person name="Ivanovsky R.N."/>
            <person name="Keppen O.I."/>
            <person name="Sukhacheva M.V."/>
            <person name="Bumazhkin B.K."/>
            <person name="Patutina E.O."/>
            <person name="Beletsky A.V."/>
            <person name="Mardanov A.V."/>
            <person name="Baslerov R.V."/>
            <person name="Panteleeva A.N."/>
            <person name="Kolganova T.V."/>
            <person name="Ravin N.V."/>
            <person name="Skryabin K.G."/>
        </authorList>
    </citation>
    <scope>NUCLEOTIDE SEQUENCE [LARGE SCALE GENOMIC DNA]</scope>
    <source>
        <strain evidence="12 13">DG-6</strain>
    </source>
</reference>
<evidence type="ECO:0000256" key="4">
    <source>
        <dbReference type="ARBA" id="ARBA00022840"/>
    </source>
</evidence>
<dbReference type="InterPro" id="IPR014001">
    <property type="entry name" value="Helicase_ATP-bd"/>
</dbReference>
<evidence type="ECO:0000313" key="12">
    <source>
        <dbReference type="EMBL" id="EFO79603.1"/>
    </source>
</evidence>
<dbReference type="PANTHER" id="PTHR47959:SF13">
    <property type="entry name" value="ATP-DEPENDENT RNA HELICASE RHLE"/>
    <property type="match status" value="1"/>
</dbReference>
<feature type="domain" description="DEAD-box RNA helicase Q" evidence="11">
    <location>
        <begin position="1"/>
        <end position="29"/>
    </location>
</feature>
<dbReference type="Gene3D" id="3.40.50.300">
    <property type="entry name" value="P-loop containing nucleotide triphosphate hydrolases"/>
    <property type="match status" value="2"/>
</dbReference>
<proteinExistence type="inferred from homology"/>
<dbReference type="PROSITE" id="PS51195">
    <property type="entry name" value="Q_MOTIF"/>
    <property type="match status" value="1"/>
</dbReference>
<accession>E1IGS7</accession>
<evidence type="ECO:0000259" key="9">
    <source>
        <dbReference type="PROSITE" id="PS51192"/>
    </source>
</evidence>
<dbReference type="eggNOG" id="COG0513">
    <property type="taxonomic scope" value="Bacteria"/>
</dbReference>
<evidence type="ECO:0000256" key="3">
    <source>
        <dbReference type="ARBA" id="ARBA00022806"/>
    </source>
</evidence>
<dbReference type="InterPro" id="IPR000629">
    <property type="entry name" value="RNA-helicase_DEAD-box_CS"/>
</dbReference>
<evidence type="ECO:0000313" key="13">
    <source>
        <dbReference type="Proteomes" id="UP000054010"/>
    </source>
</evidence>
<evidence type="ECO:0000256" key="8">
    <source>
        <dbReference type="SAM" id="MobiDB-lite"/>
    </source>
</evidence>
<feature type="domain" description="Helicase C-terminal" evidence="10">
    <location>
        <begin position="229"/>
        <end position="373"/>
    </location>
</feature>
<dbReference type="InterPro" id="IPR050079">
    <property type="entry name" value="DEAD_box_RNA_helicase"/>
</dbReference>
<dbReference type="SUPFAM" id="SSF52540">
    <property type="entry name" value="P-loop containing nucleoside triphosphate hydrolases"/>
    <property type="match status" value="1"/>
</dbReference>